<dbReference type="Gene3D" id="3.60.10.10">
    <property type="entry name" value="Endonuclease/exonuclease/phosphatase"/>
    <property type="match status" value="1"/>
</dbReference>
<dbReference type="AlphaFoldDB" id="A0A1U7XAW2"/>
<dbReference type="STRING" id="4096.A0A1U7XAW2"/>
<gene>
    <name evidence="2" type="primary">LOC104232540</name>
</gene>
<name>A0A1U7XAW2_NICSY</name>
<dbReference type="PANTHER" id="PTHR43250:SF2">
    <property type="entry name" value="EXODEOXYRIBONUCLEASE III"/>
    <property type="match status" value="1"/>
</dbReference>
<keyword evidence="1" id="KW-1185">Reference proteome</keyword>
<sequence>MRRIPARTYFANAKDNSQMQNLCGPASLRICDEKLANANPSEVAINKGVSRMRIRSWNIGTLMGKSIELAKILQKRKINIACAEETRWVGTKAREADDFKLWYSRGVRSKNGVGFLVNRKLRELMVEVRRVNDRLMAIKLGVGWLTLNVISAYAPHEGLDEEVKRHF</sequence>
<dbReference type="SUPFAM" id="SSF56219">
    <property type="entry name" value="DNase I-like"/>
    <property type="match status" value="1"/>
</dbReference>
<evidence type="ECO:0000313" key="1">
    <source>
        <dbReference type="Proteomes" id="UP000189701"/>
    </source>
</evidence>
<protein>
    <submittedName>
        <fullName evidence="2">Craniofacial development protein 2-like</fullName>
    </submittedName>
</protein>
<dbReference type="InterPro" id="IPR036691">
    <property type="entry name" value="Endo/exonu/phosph_ase_sf"/>
</dbReference>
<dbReference type="RefSeq" id="XP_009784069.1">
    <property type="nucleotide sequence ID" value="XM_009785767.1"/>
</dbReference>
<dbReference type="Proteomes" id="UP000189701">
    <property type="component" value="Unplaced"/>
</dbReference>
<dbReference type="GO" id="GO:0008311">
    <property type="term" value="F:double-stranded DNA 3'-5' DNA exonuclease activity"/>
    <property type="evidence" value="ECO:0007669"/>
    <property type="project" value="InterPro"/>
</dbReference>
<organism evidence="1 2">
    <name type="scientific">Nicotiana sylvestris</name>
    <name type="common">Wood tobacco</name>
    <name type="synonym">South American tobacco</name>
    <dbReference type="NCBI Taxonomy" id="4096"/>
    <lineage>
        <taxon>Eukaryota</taxon>
        <taxon>Viridiplantae</taxon>
        <taxon>Streptophyta</taxon>
        <taxon>Embryophyta</taxon>
        <taxon>Tracheophyta</taxon>
        <taxon>Spermatophyta</taxon>
        <taxon>Magnoliopsida</taxon>
        <taxon>eudicotyledons</taxon>
        <taxon>Gunneridae</taxon>
        <taxon>Pentapetalae</taxon>
        <taxon>asterids</taxon>
        <taxon>lamiids</taxon>
        <taxon>Solanales</taxon>
        <taxon>Solanaceae</taxon>
        <taxon>Nicotianoideae</taxon>
        <taxon>Nicotianeae</taxon>
        <taxon>Nicotiana</taxon>
    </lineage>
</organism>
<dbReference type="InterPro" id="IPR037493">
    <property type="entry name" value="ExoIII-like"/>
</dbReference>
<proteinExistence type="predicted"/>
<evidence type="ECO:0000313" key="2">
    <source>
        <dbReference type="RefSeq" id="XP_009784069.1"/>
    </source>
</evidence>
<dbReference type="OrthoDB" id="418748at2759"/>
<reference evidence="1" key="1">
    <citation type="journal article" date="2013" name="Genome Biol.">
        <title>Reference genomes and transcriptomes of Nicotiana sylvestris and Nicotiana tomentosiformis.</title>
        <authorList>
            <person name="Sierro N."/>
            <person name="Battey J.N."/>
            <person name="Ouadi S."/>
            <person name="Bovet L."/>
            <person name="Goepfert S."/>
            <person name="Bakaher N."/>
            <person name="Peitsch M.C."/>
            <person name="Ivanov N.V."/>
        </authorList>
    </citation>
    <scope>NUCLEOTIDE SEQUENCE [LARGE SCALE GENOMIC DNA]</scope>
</reference>
<dbReference type="PANTHER" id="PTHR43250">
    <property type="entry name" value="EXODEOXYRIBONUCLEASE III"/>
    <property type="match status" value="1"/>
</dbReference>
<accession>A0A1U7XAW2</accession>
<reference evidence="2" key="2">
    <citation type="submission" date="2025-08" db="UniProtKB">
        <authorList>
            <consortium name="RefSeq"/>
        </authorList>
    </citation>
    <scope>IDENTIFICATION</scope>
    <source>
        <tissue evidence="2">Leaf</tissue>
    </source>
</reference>
<dbReference type="GO" id="GO:0006281">
    <property type="term" value="P:DNA repair"/>
    <property type="evidence" value="ECO:0007669"/>
    <property type="project" value="InterPro"/>
</dbReference>